<feature type="domain" description="Glycosyl transferase family 1" evidence="1">
    <location>
        <begin position="197"/>
        <end position="351"/>
    </location>
</feature>
<dbReference type="PANTHER" id="PTHR45947:SF3">
    <property type="entry name" value="SULFOQUINOVOSYL TRANSFERASE SQD2"/>
    <property type="match status" value="1"/>
</dbReference>
<protein>
    <submittedName>
        <fullName evidence="3">Glycosyltransferase family 4 protein</fullName>
        <ecNumber evidence="3">2.4.-.-</ecNumber>
    </submittedName>
</protein>
<evidence type="ECO:0000259" key="2">
    <source>
        <dbReference type="Pfam" id="PF13439"/>
    </source>
</evidence>
<feature type="domain" description="Glycosyltransferase subfamily 4-like N-terminal" evidence="2">
    <location>
        <begin position="16"/>
        <end position="189"/>
    </location>
</feature>
<dbReference type="Gene3D" id="3.40.50.2000">
    <property type="entry name" value="Glycogen Phosphorylase B"/>
    <property type="match status" value="2"/>
</dbReference>
<dbReference type="RefSeq" id="WP_147662957.1">
    <property type="nucleotide sequence ID" value="NZ_CP042905.2"/>
</dbReference>
<dbReference type="CDD" id="cd03801">
    <property type="entry name" value="GT4_PimA-like"/>
    <property type="match status" value="1"/>
</dbReference>
<organism evidence="3 4">
    <name type="scientific">Promethearchaeum syntrophicum</name>
    <dbReference type="NCBI Taxonomy" id="2594042"/>
    <lineage>
        <taxon>Archaea</taxon>
        <taxon>Promethearchaeati</taxon>
        <taxon>Promethearchaeota</taxon>
        <taxon>Promethearchaeia</taxon>
        <taxon>Promethearchaeales</taxon>
        <taxon>Promethearchaeaceae</taxon>
        <taxon>Promethearchaeum</taxon>
    </lineage>
</organism>
<proteinExistence type="predicted"/>
<dbReference type="EMBL" id="CP042905">
    <property type="protein sequence ID" value="QEE16071.1"/>
    <property type="molecule type" value="Genomic_DNA"/>
</dbReference>
<dbReference type="InterPro" id="IPR028098">
    <property type="entry name" value="Glyco_trans_4-like_N"/>
</dbReference>
<accession>A0A5B9DAN2</accession>
<dbReference type="OrthoDB" id="132546at2157"/>
<dbReference type="EC" id="2.4.-.-" evidence="3"/>
<evidence type="ECO:0000313" key="4">
    <source>
        <dbReference type="Proteomes" id="UP000321408"/>
    </source>
</evidence>
<dbReference type="Pfam" id="PF00534">
    <property type="entry name" value="Glycos_transf_1"/>
    <property type="match status" value="1"/>
</dbReference>
<evidence type="ECO:0000313" key="3">
    <source>
        <dbReference type="EMBL" id="QEE16071.1"/>
    </source>
</evidence>
<reference evidence="3 4" key="2">
    <citation type="journal article" date="2024" name="Int. J. Syst. Evol. Microbiol.">
        <title>Promethearchaeum syntrophicum gen. nov., sp. nov., an anaerobic, obligately syntrophic archaeon, the first isolate of the lineage 'Asgard' archaea, and proposal of the new archaeal phylum Promethearchaeota phyl. nov. and kingdom Promethearchaeati regn. nov.</title>
        <authorList>
            <person name="Imachi H."/>
            <person name="Nobu M.K."/>
            <person name="Kato S."/>
            <person name="Takaki Y."/>
            <person name="Miyazaki M."/>
            <person name="Miyata M."/>
            <person name="Ogawara M."/>
            <person name="Saito Y."/>
            <person name="Sakai S."/>
            <person name="Tahara Y.O."/>
            <person name="Takano Y."/>
            <person name="Tasumi E."/>
            <person name="Uematsu K."/>
            <person name="Yoshimura T."/>
            <person name="Itoh T."/>
            <person name="Ohkuma M."/>
            <person name="Takai K."/>
        </authorList>
    </citation>
    <scope>NUCLEOTIDE SEQUENCE [LARGE SCALE GENOMIC DNA]</scope>
    <source>
        <strain evidence="3 4">MK-D1</strain>
    </source>
</reference>
<dbReference type="Pfam" id="PF13439">
    <property type="entry name" value="Glyco_transf_4"/>
    <property type="match status" value="1"/>
</dbReference>
<keyword evidence="4" id="KW-1185">Reference proteome</keyword>
<reference evidence="3 4" key="1">
    <citation type="journal article" date="2020" name="Nature">
        <title>Isolation of an archaeon at the prokaryote-eukaryote interface.</title>
        <authorList>
            <person name="Imachi H."/>
            <person name="Nobu M.K."/>
            <person name="Nakahara N."/>
            <person name="Morono Y."/>
            <person name="Ogawara M."/>
            <person name="Takaki Y."/>
            <person name="Takano Y."/>
            <person name="Uematsu K."/>
            <person name="Ikuta T."/>
            <person name="Ito M."/>
            <person name="Matsui Y."/>
            <person name="Miyazaki M."/>
            <person name="Murata K."/>
            <person name="Saito Y."/>
            <person name="Sakai S."/>
            <person name="Song C."/>
            <person name="Tasumi E."/>
            <person name="Yamanaka Y."/>
            <person name="Yamaguchi T."/>
            <person name="Kamagata Y."/>
            <person name="Tamaki H."/>
            <person name="Takai K."/>
        </authorList>
    </citation>
    <scope>NUCLEOTIDE SEQUENCE [LARGE SCALE GENOMIC DNA]</scope>
    <source>
        <strain evidence="3 4">MK-D1</strain>
    </source>
</reference>
<dbReference type="KEGG" id="psyt:DSAG12_01899"/>
<dbReference type="GeneID" id="41329890"/>
<dbReference type="SUPFAM" id="SSF53756">
    <property type="entry name" value="UDP-Glycosyltransferase/glycogen phosphorylase"/>
    <property type="match status" value="1"/>
</dbReference>
<dbReference type="AlphaFoldDB" id="A0A5B9DAN2"/>
<keyword evidence="3" id="KW-0328">Glycosyltransferase</keyword>
<dbReference type="InterPro" id="IPR050194">
    <property type="entry name" value="Glycosyltransferase_grp1"/>
</dbReference>
<dbReference type="GO" id="GO:0102986">
    <property type="term" value="F:trehalose synthase activity"/>
    <property type="evidence" value="ECO:0007669"/>
    <property type="project" value="UniProtKB-EC"/>
</dbReference>
<keyword evidence="3" id="KW-0808">Transferase</keyword>
<sequence>MKILQISPRPPDFPAGVEIFVKKLTKSLKEKELVCDILTGDPKYPSESVRTISGIKCIFQKFIFAFGGVNFEIFNTFKTLIKIGKNYDILHIHSFVTISGLQALLYAKIFRKPAIMTIHGNLKNPIIKNQSILQTLKMYLIRIYYNLLGKMIVGFADAVISVSKIDLMNINKELFCSRKKNNYWIPNCISLKSKLPNFTRKYITYIGRLSSRKGFDDFIKIMDVVNTKYPKIPILIIGEGPLQFLIDQYKTKLNIHYIKKVSNEKIQDFYCKTKLFVMNSWVEGLPTVILEAMAYEAVVVSTNIGGIPELIIDKENGRLFSPGEIILPAEIICYLLENEIIQKKYVQNSIKLIKRKFTCRSIAENHLKIYSKIMREMST</sequence>
<dbReference type="InterPro" id="IPR001296">
    <property type="entry name" value="Glyco_trans_1"/>
</dbReference>
<dbReference type="Proteomes" id="UP000321408">
    <property type="component" value="Chromosome"/>
</dbReference>
<evidence type="ECO:0000259" key="1">
    <source>
        <dbReference type="Pfam" id="PF00534"/>
    </source>
</evidence>
<name>A0A5B9DAN2_9ARCH</name>
<dbReference type="PANTHER" id="PTHR45947">
    <property type="entry name" value="SULFOQUINOVOSYL TRANSFERASE SQD2"/>
    <property type="match status" value="1"/>
</dbReference>
<gene>
    <name evidence="3" type="ORF">DSAG12_01899</name>
</gene>